<evidence type="ECO:0000313" key="3">
    <source>
        <dbReference type="Proteomes" id="UP000277300"/>
    </source>
</evidence>
<dbReference type="OrthoDB" id="117791at2759"/>
<dbReference type="Proteomes" id="UP000277300">
    <property type="component" value="Unassembled WGS sequence"/>
</dbReference>
<evidence type="ECO:0000313" key="1">
    <source>
        <dbReference type="EMBL" id="RLN47150.1"/>
    </source>
</evidence>
<evidence type="ECO:0000313" key="2">
    <source>
        <dbReference type="EMBL" id="RLN61556.1"/>
    </source>
</evidence>
<organism evidence="2 3">
    <name type="scientific">Phytophthora kernoviae</name>
    <dbReference type="NCBI Taxonomy" id="325452"/>
    <lineage>
        <taxon>Eukaryota</taxon>
        <taxon>Sar</taxon>
        <taxon>Stramenopiles</taxon>
        <taxon>Oomycota</taxon>
        <taxon>Peronosporomycetes</taxon>
        <taxon>Peronosporales</taxon>
        <taxon>Peronosporaceae</taxon>
        <taxon>Phytophthora</taxon>
    </lineage>
</organism>
<evidence type="ECO:0000313" key="4">
    <source>
        <dbReference type="Proteomes" id="UP000284657"/>
    </source>
</evidence>
<sequence length="146" mass="16082">MARSCHLPEGQGQESHEHFEMENGDICCSGLNVLHFPGVTSLQQVFDAFLFYLSNMEISITERLGHVTNVRKDISGAVVLTVNKKQDANEDNGELVVTMRRAAFLKLHHPEFSVSPAAMQELGGGIAKWGNVMVKAVREILYAGGR</sequence>
<comment type="caution">
    <text evidence="2">The sequence shown here is derived from an EMBL/GenBank/DDBJ whole genome shotgun (WGS) entry which is preliminary data.</text>
</comment>
<name>A0A3F2RQR4_9STRA</name>
<dbReference type="AlphaFoldDB" id="A0A3F2RQR4"/>
<dbReference type="EMBL" id="MBAD02002482">
    <property type="protein sequence ID" value="RLN47150.1"/>
    <property type="molecule type" value="Genomic_DNA"/>
</dbReference>
<proteinExistence type="predicted"/>
<reference evidence="3 4" key="1">
    <citation type="submission" date="2018-07" db="EMBL/GenBank/DDBJ databases">
        <title>Genome sequencing of oomycete isolates from Chile give support for New Zealand origin for Phytophthora kernoviae and make available the first Nothophytophthora sp. genome.</title>
        <authorList>
            <person name="Studholme D.J."/>
            <person name="Sanfuentes E."/>
            <person name="Panda P."/>
            <person name="Hill R."/>
            <person name="Sambles C."/>
            <person name="Grant M."/>
            <person name="Williams N.M."/>
            <person name="Mcdougal R.L."/>
        </authorList>
    </citation>
    <scope>NUCLEOTIDE SEQUENCE [LARGE SCALE GENOMIC DNA]</scope>
    <source>
        <strain evidence="2">Chile6</strain>
        <strain evidence="1">Chile7</strain>
    </source>
</reference>
<dbReference type="EMBL" id="MBDO02000151">
    <property type="protein sequence ID" value="RLN61556.1"/>
    <property type="molecule type" value="Genomic_DNA"/>
</dbReference>
<protein>
    <submittedName>
        <fullName evidence="2">Uncharacterized protein</fullName>
    </submittedName>
</protein>
<gene>
    <name evidence="1" type="ORF">BBJ29_002441</name>
    <name evidence="2" type="ORF">BBP00_00005318</name>
</gene>
<accession>A0A3F2RQR4</accession>
<dbReference type="Proteomes" id="UP000284657">
    <property type="component" value="Unassembled WGS sequence"/>
</dbReference>